<protein>
    <submittedName>
        <fullName evidence="1">Uncharacterized protein</fullName>
    </submittedName>
</protein>
<accession>A0A4Y2NH16</accession>
<organism evidence="1 2">
    <name type="scientific">Araneus ventricosus</name>
    <name type="common">Orbweaver spider</name>
    <name type="synonym">Epeira ventricosa</name>
    <dbReference type="NCBI Taxonomy" id="182803"/>
    <lineage>
        <taxon>Eukaryota</taxon>
        <taxon>Metazoa</taxon>
        <taxon>Ecdysozoa</taxon>
        <taxon>Arthropoda</taxon>
        <taxon>Chelicerata</taxon>
        <taxon>Arachnida</taxon>
        <taxon>Araneae</taxon>
        <taxon>Araneomorphae</taxon>
        <taxon>Entelegynae</taxon>
        <taxon>Araneoidea</taxon>
        <taxon>Araneidae</taxon>
        <taxon>Araneus</taxon>
    </lineage>
</organism>
<dbReference type="EMBL" id="BGPR01009136">
    <property type="protein sequence ID" value="GBN38203.1"/>
    <property type="molecule type" value="Genomic_DNA"/>
</dbReference>
<dbReference type="Proteomes" id="UP000499080">
    <property type="component" value="Unassembled WGS sequence"/>
</dbReference>
<dbReference type="OrthoDB" id="6779180at2759"/>
<dbReference type="AlphaFoldDB" id="A0A4Y2NH16"/>
<name>A0A4Y2NH16_ARAVE</name>
<proteinExistence type="predicted"/>
<gene>
    <name evidence="1" type="ORF">AVEN_53610_1</name>
</gene>
<evidence type="ECO:0000313" key="2">
    <source>
        <dbReference type="Proteomes" id="UP000499080"/>
    </source>
</evidence>
<evidence type="ECO:0000313" key="1">
    <source>
        <dbReference type="EMBL" id="GBN38203.1"/>
    </source>
</evidence>
<comment type="caution">
    <text evidence="1">The sequence shown here is derived from an EMBL/GenBank/DDBJ whole genome shotgun (WGS) entry which is preliminary data.</text>
</comment>
<sequence length="144" mass="16251">MIRCGLRCTLRGSLIRASTKSGDPEVPELPSAREYILASKLSQSSTFGGPVFDHKNCPFSPSMRDSNLFHNTLLSIDEPLEYLFSEEIETIIIAIPRGLGELADQKDFDDERTTIPTIFDNRSKRFDDGRTAIPAIYYSRSKKF</sequence>
<reference evidence="1 2" key="1">
    <citation type="journal article" date="2019" name="Sci. Rep.">
        <title>Orb-weaving spider Araneus ventricosus genome elucidates the spidroin gene catalogue.</title>
        <authorList>
            <person name="Kono N."/>
            <person name="Nakamura H."/>
            <person name="Ohtoshi R."/>
            <person name="Moran D.A.P."/>
            <person name="Shinohara A."/>
            <person name="Yoshida Y."/>
            <person name="Fujiwara M."/>
            <person name="Mori M."/>
            <person name="Tomita M."/>
            <person name="Arakawa K."/>
        </authorList>
    </citation>
    <scope>NUCLEOTIDE SEQUENCE [LARGE SCALE GENOMIC DNA]</scope>
</reference>
<keyword evidence="2" id="KW-1185">Reference proteome</keyword>